<evidence type="ECO:0000256" key="1">
    <source>
        <dbReference type="SAM" id="MobiDB-lite"/>
    </source>
</evidence>
<keyword evidence="3" id="KW-1185">Reference proteome</keyword>
<accession>A0ABR9PM75</accession>
<sequence length="131" mass="14763">MRQPTLLLGLMLVAAGCHLHMQDFLQQAPRPPPGQRPPPPRPSPPPSRREVIEVKEIHASRVSARIIYAKEVKARDGRVGRIIRGGPRRENWGGSELKTRTVSADIIYAKEIHADWIEADEIHAKEVKFGR</sequence>
<gene>
    <name evidence="2" type="ORF">G4177_12460</name>
</gene>
<protein>
    <submittedName>
        <fullName evidence="2">Uncharacterized protein</fullName>
    </submittedName>
</protein>
<organism evidence="2 3">
    <name type="scientific">Corallococcus soli</name>
    <dbReference type="NCBI Taxonomy" id="2710757"/>
    <lineage>
        <taxon>Bacteria</taxon>
        <taxon>Pseudomonadati</taxon>
        <taxon>Myxococcota</taxon>
        <taxon>Myxococcia</taxon>
        <taxon>Myxococcales</taxon>
        <taxon>Cystobacterineae</taxon>
        <taxon>Myxococcaceae</taxon>
        <taxon>Corallococcus</taxon>
    </lineage>
</organism>
<feature type="compositionally biased region" description="Pro residues" evidence="1">
    <location>
        <begin position="29"/>
        <end position="46"/>
    </location>
</feature>
<dbReference type="Proteomes" id="UP001516472">
    <property type="component" value="Unassembled WGS sequence"/>
</dbReference>
<dbReference type="EMBL" id="JAAIYO010000003">
    <property type="protein sequence ID" value="MBE4748974.1"/>
    <property type="molecule type" value="Genomic_DNA"/>
</dbReference>
<evidence type="ECO:0000313" key="3">
    <source>
        <dbReference type="Proteomes" id="UP001516472"/>
    </source>
</evidence>
<evidence type="ECO:0000313" key="2">
    <source>
        <dbReference type="EMBL" id="MBE4748974.1"/>
    </source>
</evidence>
<dbReference type="RefSeq" id="WP_193348390.1">
    <property type="nucleotide sequence ID" value="NZ_CBCSIP010000341.1"/>
</dbReference>
<reference evidence="2 3" key="1">
    <citation type="submission" date="2020-02" db="EMBL/GenBank/DDBJ databases">
        <authorList>
            <person name="Babadi Z.K."/>
            <person name="Risdian C."/>
            <person name="Ebrahimipour G.H."/>
            <person name="Wink J."/>
        </authorList>
    </citation>
    <scope>NUCLEOTIDE SEQUENCE [LARGE SCALE GENOMIC DNA]</scope>
    <source>
        <strain evidence="2 3">ZKHCc1 1396</strain>
    </source>
</reference>
<dbReference type="PROSITE" id="PS51257">
    <property type="entry name" value="PROKAR_LIPOPROTEIN"/>
    <property type="match status" value="1"/>
</dbReference>
<feature type="region of interest" description="Disordered" evidence="1">
    <location>
        <begin position="25"/>
        <end position="48"/>
    </location>
</feature>
<proteinExistence type="predicted"/>
<name>A0ABR9PM75_9BACT</name>
<comment type="caution">
    <text evidence="2">The sequence shown here is derived from an EMBL/GenBank/DDBJ whole genome shotgun (WGS) entry which is preliminary data.</text>
</comment>